<dbReference type="NCBIfam" id="NF009239">
    <property type="entry name" value="PRK12595.1"/>
    <property type="match status" value="1"/>
</dbReference>
<dbReference type="SUPFAM" id="SSF51569">
    <property type="entry name" value="Aldolase"/>
    <property type="match status" value="1"/>
</dbReference>
<dbReference type="NCBIfam" id="NF006421">
    <property type="entry name" value="PRK08673.1"/>
    <property type="match status" value="1"/>
</dbReference>
<evidence type="ECO:0000313" key="4">
    <source>
        <dbReference type="Proteomes" id="UP000234891"/>
    </source>
</evidence>
<dbReference type="InterPro" id="IPR006218">
    <property type="entry name" value="DAHP1/KDSA"/>
</dbReference>
<feature type="domain" description="DAHP synthetase I/KDSA" evidence="2">
    <location>
        <begin position="30"/>
        <end position="254"/>
    </location>
</feature>
<proteinExistence type="predicted"/>
<dbReference type="PANTHER" id="PTHR43018:SF1">
    <property type="entry name" value="PROTEIN AROA(G)"/>
    <property type="match status" value="1"/>
</dbReference>
<evidence type="ECO:0000256" key="1">
    <source>
        <dbReference type="ARBA" id="ARBA00022679"/>
    </source>
</evidence>
<dbReference type="AlphaFoldDB" id="A0A2N5P063"/>
<evidence type="ECO:0000259" key="2">
    <source>
        <dbReference type="Pfam" id="PF00793"/>
    </source>
</evidence>
<dbReference type="RefSeq" id="WP_101871603.1">
    <property type="nucleotide sequence ID" value="NZ_NIHS01000057.1"/>
</dbReference>
<dbReference type="GO" id="GO:0016740">
    <property type="term" value="F:transferase activity"/>
    <property type="evidence" value="ECO:0007669"/>
    <property type="project" value="UniProtKB-KW"/>
</dbReference>
<name>A0A2N5P063_MEDGN</name>
<dbReference type="InterPro" id="IPR006268">
    <property type="entry name" value="DAHP_syn_2"/>
</dbReference>
<gene>
    <name evidence="3" type="primary">aroF</name>
    <name evidence="3" type="ORF">CDL26_16100</name>
</gene>
<dbReference type="EMBL" id="NIHS01000057">
    <property type="protein sequence ID" value="PLT68482.1"/>
    <property type="molecule type" value="Genomic_DNA"/>
</dbReference>
<organism evidence="3 4">
    <name type="scientific">Mediterraneibacter gnavus</name>
    <name type="common">Ruminococcus gnavus</name>
    <dbReference type="NCBI Taxonomy" id="33038"/>
    <lineage>
        <taxon>Bacteria</taxon>
        <taxon>Bacillati</taxon>
        <taxon>Bacillota</taxon>
        <taxon>Clostridia</taxon>
        <taxon>Lachnospirales</taxon>
        <taxon>Lachnospiraceae</taxon>
        <taxon>Mediterraneibacter</taxon>
    </lineage>
</organism>
<dbReference type="GO" id="GO:0009073">
    <property type="term" value="P:aromatic amino acid family biosynthetic process"/>
    <property type="evidence" value="ECO:0007669"/>
    <property type="project" value="InterPro"/>
</dbReference>
<accession>A0A2N5P063</accession>
<dbReference type="NCBIfam" id="TIGR01361">
    <property type="entry name" value="DAHP_synth_Bsub"/>
    <property type="match status" value="1"/>
</dbReference>
<dbReference type="GO" id="GO:0016832">
    <property type="term" value="F:aldehyde-lyase activity"/>
    <property type="evidence" value="ECO:0007669"/>
    <property type="project" value="InterPro"/>
</dbReference>
<dbReference type="Pfam" id="PF00793">
    <property type="entry name" value="DAHP_synth_1"/>
    <property type="match status" value="1"/>
</dbReference>
<reference evidence="3 4" key="1">
    <citation type="journal article" date="2017" name="Genome Med.">
        <title>A novel Ruminococcus gnavus clade enriched in inflammatory bowel disease patients.</title>
        <authorList>
            <person name="Hall A.B."/>
            <person name="Yassour M."/>
            <person name="Sauk J."/>
            <person name="Garner A."/>
            <person name="Jiang X."/>
            <person name="Arthur T."/>
            <person name="Lagoudas G.K."/>
            <person name="Vatanen T."/>
            <person name="Fornelos N."/>
            <person name="Wilson R."/>
            <person name="Bertha M."/>
            <person name="Cohen M."/>
            <person name="Garber J."/>
            <person name="Khalili H."/>
            <person name="Gevers D."/>
            <person name="Ananthakrishnan A.N."/>
            <person name="Kugathasan S."/>
            <person name="Lander E.S."/>
            <person name="Blainey P."/>
            <person name="Vlamakis H."/>
            <person name="Xavier R.J."/>
            <person name="Huttenhower C."/>
        </authorList>
    </citation>
    <scope>NUCLEOTIDE SEQUENCE [LARGE SCALE GENOMIC DNA]</scope>
    <source>
        <strain evidence="3 4">RJX1124</strain>
    </source>
</reference>
<protein>
    <submittedName>
        <fullName evidence="3">3-deoxy-7-phosphoheptulonate synthase</fullName>
    </submittedName>
</protein>
<dbReference type="InterPro" id="IPR052899">
    <property type="entry name" value="Class-I_DAHP_synthase"/>
</dbReference>
<dbReference type="InterPro" id="IPR013785">
    <property type="entry name" value="Aldolase_TIM"/>
</dbReference>
<dbReference type="Proteomes" id="UP000234891">
    <property type="component" value="Unassembled WGS sequence"/>
</dbReference>
<dbReference type="Gene3D" id="3.20.20.70">
    <property type="entry name" value="Aldolase class I"/>
    <property type="match status" value="1"/>
</dbReference>
<dbReference type="PANTHER" id="PTHR43018">
    <property type="entry name" value="PHOSPHO-2-DEHYDRO-3-DEOXYHEPTONATE ALDOLASE"/>
    <property type="match status" value="1"/>
</dbReference>
<keyword evidence="1" id="KW-0808">Transferase</keyword>
<sequence length="260" mass="29327">MKLNYMSELLVETKKFNTLKNLFPQFNGKFIIAGPCAIESEEMLRTTARALTGMGVKFLRGGAFKPRTSPYSFQGKREEGIYILSKIAKEFGMYSVSELTDIRQLDLFLEYIDIIQIGARNMQNYELLKELGKVDKPVLLKRGLCASINEFVNAAEYIAVGGNDKLILCERGIRTFETETRNTLDISCIPIIHKKTNLSIIVDISHSIGRKDIVREIYLAVQAAGADGIMVEVHPDPRMALSDSYQQLSLEEFKENIMGE</sequence>
<evidence type="ECO:0000313" key="3">
    <source>
        <dbReference type="EMBL" id="PLT68482.1"/>
    </source>
</evidence>
<comment type="caution">
    <text evidence="3">The sequence shown here is derived from an EMBL/GenBank/DDBJ whole genome shotgun (WGS) entry which is preliminary data.</text>
</comment>